<accession>A0A2D2CXN5</accession>
<dbReference type="EMBL" id="CP023737">
    <property type="protein sequence ID" value="ATQ67507.1"/>
    <property type="molecule type" value="Genomic_DNA"/>
</dbReference>
<dbReference type="AlphaFoldDB" id="A0A2D2CXN5"/>
<proteinExistence type="predicted"/>
<organism evidence="1 2">
    <name type="scientific">Methylosinus trichosporium (strain ATCC 35070 / NCIMB 11131 / UNIQEM 75 / OB3b)</name>
    <dbReference type="NCBI Taxonomy" id="595536"/>
    <lineage>
        <taxon>Bacteria</taxon>
        <taxon>Pseudomonadati</taxon>
        <taxon>Pseudomonadota</taxon>
        <taxon>Alphaproteobacteria</taxon>
        <taxon>Hyphomicrobiales</taxon>
        <taxon>Methylocystaceae</taxon>
        <taxon>Methylosinus</taxon>
    </lineage>
</organism>
<evidence type="ECO:0000313" key="1">
    <source>
        <dbReference type="EMBL" id="ATQ67507.1"/>
    </source>
</evidence>
<dbReference type="RefSeq" id="WP_003613411.1">
    <property type="nucleotide sequence ID" value="NZ_ADVE02000001.1"/>
</dbReference>
<gene>
    <name evidence="1" type="ORF">CQW49_06080</name>
</gene>
<name>A0A2D2CXN5_METT3</name>
<reference evidence="2" key="1">
    <citation type="submission" date="2017-10" db="EMBL/GenBank/DDBJ databases">
        <title>Completed PacBio SMRT sequence of Methylosinus trichosporium OB3b reveals presence of a third large plasmid.</title>
        <authorList>
            <person name="Charles T.C."/>
            <person name="Lynch M.D.J."/>
            <person name="Heil J.R."/>
            <person name="Cheng J."/>
        </authorList>
    </citation>
    <scope>NUCLEOTIDE SEQUENCE [LARGE SCALE GENOMIC DNA]</scope>
    <source>
        <strain evidence="2">OB3b</strain>
    </source>
</reference>
<protein>
    <submittedName>
        <fullName evidence="1">Uncharacterized protein</fullName>
    </submittedName>
</protein>
<sequence>MNKIVRPHYPAENLPEDLRREFAGARDVTITIETEQDDQRDRLALLEALFAARRPPFRTIEEINEDLRRDRDDWDR</sequence>
<keyword evidence="2" id="KW-1185">Reference proteome</keyword>
<dbReference type="Proteomes" id="UP000230709">
    <property type="component" value="Chromosome"/>
</dbReference>
<dbReference type="STRING" id="595536.GCA_000178815_03942"/>
<evidence type="ECO:0000313" key="2">
    <source>
        <dbReference type="Proteomes" id="UP000230709"/>
    </source>
</evidence>
<dbReference type="KEGG" id="mtw:CQW49_06080"/>